<dbReference type="InterPro" id="IPR015919">
    <property type="entry name" value="Cadherin-like_sf"/>
</dbReference>
<evidence type="ECO:0000256" key="5">
    <source>
        <dbReference type="ARBA" id="ARBA00022837"/>
    </source>
</evidence>
<evidence type="ECO:0000256" key="6">
    <source>
        <dbReference type="ARBA" id="ARBA00022989"/>
    </source>
</evidence>
<dbReference type="Pfam" id="PF00028">
    <property type="entry name" value="Cadherin"/>
    <property type="match status" value="1"/>
</dbReference>
<dbReference type="AlphaFoldDB" id="A0A0D8Y0X2"/>
<evidence type="ECO:0000256" key="8">
    <source>
        <dbReference type="ARBA" id="ARBA00023180"/>
    </source>
</evidence>
<dbReference type="GO" id="GO:0005509">
    <property type="term" value="F:calcium ion binding"/>
    <property type="evidence" value="ECO:0007669"/>
    <property type="project" value="UniProtKB-UniRule"/>
</dbReference>
<accession>A0A0D8Y0X2</accession>
<keyword evidence="3" id="KW-0732">Signal</keyword>
<feature type="domain" description="Cadherin" evidence="10">
    <location>
        <begin position="607"/>
        <end position="722"/>
    </location>
</feature>
<feature type="domain" description="Cadherin" evidence="10">
    <location>
        <begin position="720"/>
        <end position="794"/>
    </location>
</feature>
<dbReference type="SMART" id="SM00112">
    <property type="entry name" value="CA"/>
    <property type="match status" value="4"/>
</dbReference>
<dbReference type="PANTHER" id="PTHR24028:SF146">
    <property type="entry name" value="CADHERIN 96CB, ISOFORM D-RELATED"/>
    <property type="match status" value="1"/>
</dbReference>
<dbReference type="GO" id="GO:0005886">
    <property type="term" value="C:plasma membrane"/>
    <property type="evidence" value="ECO:0007669"/>
    <property type="project" value="InterPro"/>
</dbReference>
<keyword evidence="6" id="KW-1133">Transmembrane helix</keyword>
<dbReference type="Proteomes" id="UP000053766">
    <property type="component" value="Unassembled WGS sequence"/>
</dbReference>
<organism evidence="11 12">
    <name type="scientific">Dictyocaulus viviparus</name>
    <name type="common">Bovine lungworm</name>
    <dbReference type="NCBI Taxonomy" id="29172"/>
    <lineage>
        <taxon>Eukaryota</taxon>
        <taxon>Metazoa</taxon>
        <taxon>Ecdysozoa</taxon>
        <taxon>Nematoda</taxon>
        <taxon>Chromadorea</taxon>
        <taxon>Rhabditida</taxon>
        <taxon>Rhabditina</taxon>
        <taxon>Rhabditomorpha</taxon>
        <taxon>Strongyloidea</taxon>
        <taxon>Metastrongylidae</taxon>
        <taxon>Dictyocaulus</taxon>
    </lineage>
</organism>
<dbReference type="SUPFAM" id="SSF49313">
    <property type="entry name" value="Cadherin-like"/>
    <property type="match status" value="3"/>
</dbReference>
<reference evidence="11 12" key="1">
    <citation type="submission" date="2013-11" db="EMBL/GenBank/DDBJ databases">
        <title>Draft genome of the bovine lungworm Dictyocaulus viviparus.</title>
        <authorList>
            <person name="Mitreva M."/>
        </authorList>
    </citation>
    <scope>NUCLEOTIDE SEQUENCE [LARGE SCALE GENOMIC DNA]</scope>
    <source>
        <strain evidence="11 12">HannoverDv2000</strain>
    </source>
</reference>
<name>A0A0D8Y0X2_DICVI</name>
<dbReference type="PANTHER" id="PTHR24028">
    <property type="entry name" value="CADHERIN-87A"/>
    <property type="match status" value="1"/>
</dbReference>
<comment type="subcellular location">
    <subcellularLocation>
        <location evidence="1">Membrane</location>
        <topology evidence="1">Single-pass membrane protein</topology>
    </subcellularLocation>
</comment>
<feature type="domain" description="Cadherin" evidence="10">
    <location>
        <begin position="395"/>
        <end position="497"/>
    </location>
</feature>
<keyword evidence="2" id="KW-0812">Transmembrane</keyword>
<keyword evidence="12" id="KW-1185">Reference proteome</keyword>
<dbReference type="EMBL" id="KN716226">
    <property type="protein sequence ID" value="KJH49679.1"/>
    <property type="molecule type" value="Genomic_DNA"/>
</dbReference>
<evidence type="ECO:0000256" key="3">
    <source>
        <dbReference type="ARBA" id="ARBA00022729"/>
    </source>
</evidence>
<dbReference type="InterPro" id="IPR050174">
    <property type="entry name" value="Protocadherin/Cadherin-CA"/>
</dbReference>
<dbReference type="PROSITE" id="PS50268">
    <property type="entry name" value="CADHERIN_2"/>
    <property type="match status" value="4"/>
</dbReference>
<evidence type="ECO:0000259" key="10">
    <source>
        <dbReference type="PROSITE" id="PS50268"/>
    </source>
</evidence>
<dbReference type="Gene3D" id="2.60.40.60">
    <property type="entry name" value="Cadherins"/>
    <property type="match status" value="4"/>
</dbReference>
<evidence type="ECO:0000256" key="2">
    <source>
        <dbReference type="ARBA" id="ARBA00022692"/>
    </source>
</evidence>
<feature type="domain" description="Cadherin" evidence="10">
    <location>
        <begin position="505"/>
        <end position="606"/>
    </location>
</feature>
<keyword evidence="8" id="KW-0325">Glycoprotein</keyword>
<protein>
    <submittedName>
        <fullName evidence="11">Cadherin domain protein</fullName>
    </submittedName>
</protein>
<evidence type="ECO:0000313" key="11">
    <source>
        <dbReference type="EMBL" id="KJH49679.1"/>
    </source>
</evidence>
<dbReference type="CDD" id="cd11304">
    <property type="entry name" value="Cadherin_repeat"/>
    <property type="match status" value="5"/>
</dbReference>
<evidence type="ECO:0000313" key="12">
    <source>
        <dbReference type="Proteomes" id="UP000053766"/>
    </source>
</evidence>
<evidence type="ECO:0000256" key="9">
    <source>
        <dbReference type="PROSITE-ProRule" id="PRU00043"/>
    </source>
</evidence>
<reference evidence="12" key="2">
    <citation type="journal article" date="2016" name="Sci. Rep.">
        <title>Dictyocaulus viviparus genome, variome and transcriptome elucidate lungworm biology and support future intervention.</title>
        <authorList>
            <person name="McNulty S.N."/>
            <person name="Strube C."/>
            <person name="Rosa B.A."/>
            <person name="Martin J.C."/>
            <person name="Tyagi R."/>
            <person name="Choi Y.J."/>
            <person name="Wang Q."/>
            <person name="Hallsworth Pepin K."/>
            <person name="Zhang X."/>
            <person name="Ozersky P."/>
            <person name="Wilson R.K."/>
            <person name="Sternberg P.W."/>
            <person name="Gasser R.B."/>
            <person name="Mitreva M."/>
        </authorList>
    </citation>
    <scope>NUCLEOTIDE SEQUENCE [LARGE SCALE GENOMIC DNA]</scope>
    <source>
        <strain evidence="12">HannoverDv2000</strain>
    </source>
</reference>
<dbReference type="OrthoDB" id="6252479at2759"/>
<evidence type="ECO:0000256" key="1">
    <source>
        <dbReference type="ARBA" id="ARBA00004167"/>
    </source>
</evidence>
<keyword evidence="4" id="KW-0677">Repeat</keyword>
<dbReference type="InterPro" id="IPR020894">
    <property type="entry name" value="Cadherin_CS"/>
</dbReference>
<dbReference type="PRINTS" id="PR00205">
    <property type="entry name" value="CADHERIN"/>
</dbReference>
<keyword evidence="5 9" id="KW-0106">Calcium</keyword>
<dbReference type="PROSITE" id="PS00232">
    <property type="entry name" value="CADHERIN_1"/>
    <property type="match status" value="2"/>
</dbReference>
<dbReference type="FunFam" id="2.60.40.60:FF:000033">
    <property type="entry name" value="FAT atypical cadherin 1"/>
    <property type="match status" value="1"/>
</dbReference>
<dbReference type="STRING" id="29172.A0A0D8Y0X2"/>
<gene>
    <name evidence="11" type="ORF">DICVIV_04161</name>
</gene>
<proteinExistence type="predicted"/>
<dbReference type="InterPro" id="IPR002126">
    <property type="entry name" value="Cadherin-like_dom"/>
</dbReference>
<sequence length="900" mass="101272">MTTADRFFRRSGVILSGPRDVRFLTGGIECRIPFSLLGPDLVLSCSAERRCLDFEQQQTHHVLIVDLRGMEFPPIYVKINVVDVNDNRPQLKVFDESIRLSHNKLIVPFIVQVLDRDSPSLKSNQLSLSASAANFLSFKEISENLYQIDVSGFAPSGLHELTIRVYDENSSDELTVQVQVQNSPSTAHFRRSKYLRSITTDKLQPGNQLVHVELEGVPIDEARFVVLQRNPGWLSIEDYGGRIFVSKNIANVEIGKYSIEIGATDRMSNALLAKTLVEITVMGDVTNEKKTFSRSLYKQTRDREHSTEISIPIELHNEGVFVVESVIAIDENGQQTTFQKSSITITKAIVIFQKKQLETLRAVNVQLVSEAEREIIKNERNELRRPVFSRPWTKDNRLIEINILEELPLGHVIYTLPAINPLNGSAVPLKMKGDKKKAFILDSRTGAISIAERLDFDSMTPSDQTFSLKLSAGLNDYETFAELKISVLNVDDNAPALNKGLINGELSIPENLAPSTTIAQLQITDRDSMGDIDNFSILKIGSGSELFAAHIENSSLIVTVAANVTLDREVMERHTVHLVVFDPAGNEDSATFHIILLDVNDNTPRFSQSQYAMQAVDNWPIGIIVDRLTAFDNDMGRNAHVVYSLADGSSQYLTINPITGELSVARELAGIAREQPYELVILAEDAGSSSLSTSVRIKLKVSEPSMEREGRRGQVHFINPPVDYVLKVMENTRFNEHVYSCKARLNGIKEDKMNVKYSLEDPSMDDQHFAIDESSGDVFVIKELDFEIRKYYTVCFFLLELYGLITMETHHSLFGVLKMVCNTGQSKSVFFRSKISMLKNCYRYIAIDKIISEKVFEGKDEEHNMMDIPITKRICVHFGVEHISMACTHRSTTVLYDVLM</sequence>
<keyword evidence="7" id="KW-0472">Membrane</keyword>
<dbReference type="GO" id="GO:0007156">
    <property type="term" value="P:homophilic cell adhesion via plasma membrane adhesion molecules"/>
    <property type="evidence" value="ECO:0007669"/>
    <property type="project" value="InterPro"/>
</dbReference>
<evidence type="ECO:0000256" key="7">
    <source>
        <dbReference type="ARBA" id="ARBA00023136"/>
    </source>
</evidence>
<evidence type="ECO:0000256" key="4">
    <source>
        <dbReference type="ARBA" id="ARBA00022737"/>
    </source>
</evidence>